<sequence>MSSQTLLCAIVALSAAFCSEALPVLPDIDSMQDFAPTDFNLMDNNVGFVSDDVPFTGLHQSRNTNPALLALEERINQIQKSSRWNGDKESLQEEAPDNLADEAKTILWKLAAADKLRSHAFVRADHSSPQKPSKRACFWKYCVTN</sequence>
<dbReference type="InterPro" id="IPR001483">
    <property type="entry name" value="Urotensin_II"/>
</dbReference>
<gene>
    <name evidence="7" type="ORF">JRQ81_007161</name>
</gene>
<name>A0A9Q0XEQ5_9SAUR</name>
<organism evidence="7 8">
    <name type="scientific">Phrynocephalus forsythii</name>
    <dbReference type="NCBI Taxonomy" id="171643"/>
    <lineage>
        <taxon>Eukaryota</taxon>
        <taxon>Metazoa</taxon>
        <taxon>Chordata</taxon>
        <taxon>Craniata</taxon>
        <taxon>Vertebrata</taxon>
        <taxon>Euteleostomi</taxon>
        <taxon>Lepidosauria</taxon>
        <taxon>Squamata</taxon>
        <taxon>Bifurcata</taxon>
        <taxon>Unidentata</taxon>
        <taxon>Episquamata</taxon>
        <taxon>Toxicofera</taxon>
        <taxon>Iguania</taxon>
        <taxon>Acrodonta</taxon>
        <taxon>Agamidae</taxon>
        <taxon>Agaminae</taxon>
        <taxon>Phrynocephalus</taxon>
    </lineage>
</organism>
<dbReference type="GO" id="GO:0097746">
    <property type="term" value="P:blood vessel diameter maintenance"/>
    <property type="evidence" value="ECO:0007669"/>
    <property type="project" value="InterPro"/>
</dbReference>
<protein>
    <submittedName>
        <fullName evidence="7">Uncharacterized protein</fullName>
    </submittedName>
</protein>
<evidence type="ECO:0000256" key="4">
    <source>
        <dbReference type="ARBA" id="ARBA00022702"/>
    </source>
</evidence>
<dbReference type="GO" id="GO:0005179">
    <property type="term" value="F:hormone activity"/>
    <property type="evidence" value="ECO:0007669"/>
    <property type="project" value="UniProtKB-KW"/>
</dbReference>
<evidence type="ECO:0000313" key="7">
    <source>
        <dbReference type="EMBL" id="KAJ7310262.1"/>
    </source>
</evidence>
<keyword evidence="4" id="KW-0372">Hormone</keyword>
<evidence type="ECO:0000313" key="8">
    <source>
        <dbReference type="Proteomes" id="UP001142489"/>
    </source>
</evidence>
<dbReference type="GO" id="GO:0005576">
    <property type="term" value="C:extracellular region"/>
    <property type="evidence" value="ECO:0007669"/>
    <property type="project" value="UniProtKB-SubCell"/>
</dbReference>
<comment type="subcellular location">
    <subcellularLocation>
        <location evidence="1">Secreted</location>
    </subcellularLocation>
</comment>
<keyword evidence="3" id="KW-0964">Secreted</keyword>
<dbReference type="GO" id="GO:0008217">
    <property type="term" value="P:regulation of blood pressure"/>
    <property type="evidence" value="ECO:0007669"/>
    <property type="project" value="InterPro"/>
</dbReference>
<evidence type="ECO:0000256" key="6">
    <source>
        <dbReference type="SAM" id="SignalP"/>
    </source>
</evidence>
<evidence type="ECO:0000256" key="5">
    <source>
        <dbReference type="ARBA" id="ARBA00023157"/>
    </source>
</evidence>
<dbReference type="Proteomes" id="UP001142489">
    <property type="component" value="Unassembled WGS sequence"/>
</dbReference>
<evidence type="ECO:0000256" key="1">
    <source>
        <dbReference type="ARBA" id="ARBA00004613"/>
    </source>
</evidence>
<evidence type="ECO:0000256" key="2">
    <source>
        <dbReference type="ARBA" id="ARBA00006719"/>
    </source>
</evidence>
<feature type="chain" id="PRO_5040432808" evidence="6">
    <location>
        <begin position="22"/>
        <end position="145"/>
    </location>
</feature>
<dbReference type="EMBL" id="JAPFRF010000015">
    <property type="protein sequence ID" value="KAJ7310262.1"/>
    <property type="molecule type" value="Genomic_DNA"/>
</dbReference>
<evidence type="ECO:0000256" key="3">
    <source>
        <dbReference type="ARBA" id="ARBA00022525"/>
    </source>
</evidence>
<dbReference type="OrthoDB" id="9041662at2759"/>
<accession>A0A9Q0XEQ5</accession>
<keyword evidence="8" id="KW-1185">Reference proteome</keyword>
<comment type="similarity">
    <text evidence="2">Belongs to the urotensin-2 family.</text>
</comment>
<proteinExistence type="inferred from homology"/>
<keyword evidence="6" id="KW-0732">Signal</keyword>
<feature type="signal peptide" evidence="6">
    <location>
        <begin position="1"/>
        <end position="21"/>
    </location>
</feature>
<comment type="caution">
    <text evidence="7">The sequence shown here is derived from an EMBL/GenBank/DDBJ whole genome shotgun (WGS) entry which is preliminary data.</text>
</comment>
<keyword evidence="5" id="KW-1015">Disulfide bond</keyword>
<dbReference type="PROSITE" id="PS00984">
    <property type="entry name" value="UROTENSIN_II"/>
    <property type="match status" value="1"/>
</dbReference>
<reference evidence="7" key="1">
    <citation type="journal article" date="2023" name="DNA Res.">
        <title>Chromosome-level genome assembly of Phrynocephalus forsythii using third-generation DNA sequencing and Hi-C analysis.</title>
        <authorList>
            <person name="Qi Y."/>
            <person name="Zhao W."/>
            <person name="Zhao Y."/>
            <person name="Niu C."/>
            <person name="Cao S."/>
            <person name="Zhang Y."/>
        </authorList>
    </citation>
    <scope>NUCLEOTIDE SEQUENCE</scope>
    <source>
        <tissue evidence="7">Muscle</tissue>
    </source>
</reference>
<dbReference type="AlphaFoldDB" id="A0A9Q0XEQ5"/>